<evidence type="ECO:0000256" key="5">
    <source>
        <dbReference type="ARBA" id="ARBA00023002"/>
    </source>
</evidence>
<dbReference type="InterPro" id="IPR009100">
    <property type="entry name" value="AcylCoA_DH/oxidase_NM_dom_sf"/>
</dbReference>
<evidence type="ECO:0000313" key="9">
    <source>
        <dbReference type="Proteomes" id="UP000199529"/>
    </source>
</evidence>
<evidence type="ECO:0000256" key="1">
    <source>
        <dbReference type="ARBA" id="ARBA00001974"/>
    </source>
</evidence>
<dbReference type="EMBL" id="FNOK01000014">
    <property type="protein sequence ID" value="SDX73998.1"/>
    <property type="molecule type" value="Genomic_DNA"/>
</dbReference>
<comment type="cofactor">
    <cofactor evidence="1">
        <name>FAD</name>
        <dbReference type="ChEBI" id="CHEBI:57692"/>
    </cofactor>
</comment>
<accession>A0A1H3E6W6</accession>
<feature type="domain" description="Acyl-CoA dehydrogenase/oxidase C-terminal" evidence="6">
    <location>
        <begin position="217"/>
        <end position="366"/>
    </location>
</feature>
<dbReference type="SUPFAM" id="SSF47203">
    <property type="entry name" value="Acyl-CoA dehydrogenase C-terminal domain-like"/>
    <property type="match status" value="1"/>
</dbReference>
<dbReference type="STRING" id="418495.SAMN05216215_1014113"/>
<evidence type="ECO:0000256" key="4">
    <source>
        <dbReference type="ARBA" id="ARBA00022827"/>
    </source>
</evidence>
<protein>
    <submittedName>
        <fullName evidence="8">Acyl-CoA dehydrogenase</fullName>
    </submittedName>
</protein>
<gene>
    <name evidence="8" type="ORF">SAMN05216215_1014113</name>
</gene>
<name>A0A1H3E6W6_9PSEU</name>
<dbReference type="Gene3D" id="1.10.540.10">
    <property type="entry name" value="Acyl-CoA dehydrogenase/oxidase, N-terminal domain"/>
    <property type="match status" value="1"/>
</dbReference>
<dbReference type="SUPFAM" id="SSF56645">
    <property type="entry name" value="Acyl-CoA dehydrogenase NM domain-like"/>
    <property type="match status" value="1"/>
</dbReference>
<dbReference type="PANTHER" id="PTHR43884:SF20">
    <property type="entry name" value="ACYL-COA DEHYDROGENASE FADE28"/>
    <property type="match status" value="1"/>
</dbReference>
<proteinExistence type="inferred from homology"/>
<dbReference type="Pfam" id="PF02771">
    <property type="entry name" value="Acyl-CoA_dh_N"/>
    <property type="match status" value="1"/>
</dbReference>
<evidence type="ECO:0000259" key="6">
    <source>
        <dbReference type="Pfam" id="PF00441"/>
    </source>
</evidence>
<dbReference type="InterPro" id="IPR009075">
    <property type="entry name" value="AcylCo_DH/oxidase_C"/>
</dbReference>
<dbReference type="Gene3D" id="2.40.110.10">
    <property type="entry name" value="Butyryl-CoA Dehydrogenase, subunit A, domain 2"/>
    <property type="match status" value="1"/>
</dbReference>
<dbReference type="PANTHER" id="PTHR43884">
    <property type="entry name" value="ACYL-COA DEHYDROGENASE"/>
    <property type="match status" value="1"/>
</dbReference>
<dbReference type="Gene3D" id="1.20.140.10">
    <property type="entry name" value="Butyryl-CoA Dehydrogenase, subunit A, domain 3"/>
    <property type="match status" value="1"/>
</dbReference>
<evidence type="ECO:0000256" key="3">
    <source>
        <dbReference type="ARBA" id="ARBA00022630"/>
    </source>
</evidence>
<dbReference type="GO" id="GO:0050660">
    <property type="term" value="F:flavin adenine dinucleotide binding"/>
    <property type="evidence" value="ECO:0007669"/>
    <property type="project" value="InterPro"/>
</dbReference>
<evidence type="ECO:0000256" key="2">
    <source>
        <dbReference type="ARBA" id="ARBA00009347"/>
    </source>
</evidence>
<evidence type="ECO:0000313" key="8">
    <source>
        <dbReference type="EMBL" id="SDX73998.1"/>
    </source>
</evidence>
<dbReference type="AlphaFoldDB" id="A0A1H3E6W6"/>
<reference evidence="9" key="1">
    <citation type="submission" date="2016-10" db="EMBL/GenBank/DDBJ databases">
        <authorList>
            <person name="Varghese N."/>
            <person name="Submissions S."/>
        </authorList>
    </citation>
    <scope>NUCLEOTIDE SEQUENCE [LARGE SCALE GENOMIC DNA]</scope>
    <source>
        <strain evidence="9">CGMCC 4.3530</strain>
    </source>
</reference>
<dbReference type="Proteomes" id="UP000199529">
    <property type="component" value="Unassembled WGS sequence"/>
</dbReference>
<dbReference type="InterPro" id="IPR013786">
    <property type="entry name" value="AcylCoA_DH/ox_N"/>
</dbReference>
<keyword evidence="5" id="KW-0560">Oxidoreductase</keyword>
<dbReference type="InterPro" id="IPR046373">
    <property type="entry name" value="Acyl-CoA_Oxase/DH_mid-dom_sf"/>
</dbReference>
<comment type="similarity">
    <text evidence="2">Belongs to the acyl-CoA dehydrogenase family.</text>
</comment>
<dbReference type="InterPro" id="IPR036250">
    <property type="entry name" value="AcylCo_DH-like_C"/>
</dbReference>
<sequence length="366" mass="37874">MSENEDLRDEMRKAVADFLRAESDRRAAMDGDHGYDRALFRRGVADLGLGGLPVPERFGGLGLGFAEAAVVIEEFGRAVAPSPVPDTLIAGTLLSESADAGTPGEPGEALLARLAEEPVAIAVAGLTETPGRGPVVADGGGLSGVVGAVPHGATADVLLVISGEGDDAAVHLVDPEQPGVTRTPRRALDHTRRLADVELTGARADRLSPEGDDGALARRLVALARIALAAESAAAAQACLDETVGYLKVREQFGRAIGSFQALKHRCADLAVAVHGAVATAQYAVRFAITGEATDELGDDLPTVAAVAKVVGADTLMRVAADCLQLHGGVGFTFEHDLHLYFKRGKANQLLAGSGPALRRQLAARL</sequence>
<organism evidence="8 9">
    <name type="scientific">Saccharopolyspora shandongensis</name>
    <dbReference type="NCBI Taxonomy" id="418495"/>
    <lineage>
        <taxon>Bacteria</taxon>
        <taxon>Bacillati</taxon>
        <taxon>Actinomycetota</taxon>
        <taxon>Actinomycetes</taxon>
        <taxon>Pseudonocardiales</taxon>
        <taxon>Pseudonocardiaceae</taxon>
        <taxon>Saccharopolyspora</taxon>
    </lineage>
</organism>
<evidence type="ECO:0000259" key="7">
    <source>
        <dbReference type="Pfam" id="PF02771"/>
    </source>
</evidence>
<keyword evidence="3" id="KW-0285">Flavoprotein</keyword>
<dbReference type="GO" id="GO:0003995">
    <property type="term" value="F:acyl-CoA dehydrogenase activity"/>
    <property type="evidence" value="ECO:0007669"/>
    <property type="project" value="TreeGrafter"/>
</dbReference>
<dbReference type="OrthoDB" id="3663644at2"/>
<keyword evidence="4" id="KW-0274">FAD</keyword>
<keyword evidence="9" id="KW-1185">Reference proteome</keyword>
<dbReference type="RefSeq" id="WP_093266540.1">
    <property type="nucleotide sequence ID" value="NZ_FNOK01000014.1"/>
</dbReference>
<feature type="domain" description="Acyl-CoA dehydrogenase/oxidase N-terminal" evidence="7">
    <location>
        <begin position="9"/>
        <end position="82"/>
    </location>
</feature>
<dbReference type="InterPro" id="IPR037069">
    <property type="entry name" value="AcylCoA_DH/ox_N_sf"/>
</dbReference>
<dbReference type="Pfam" id="PF00441">
    <property type="entry name" value="Acyl-CoA_dh_1"/>
    <property type="match status" value="1"/>
</dbReference>